<keyword evidence="5" id="KW-0677">Repeat</keyword>
<dbReference type="InterPro" id="IPR036322">
    <property type="entry name" value="WD40_repeat_dom_sf"/>
</dbReference>
<dbReference type="InterPro" id="IPR045162">
    <property type="entry name" value="Vps15-like"/>
</dbReference>
<dbReference type="EMBL" id="CAKOGP040000113">
    <property type="protein sequence ID" value="CAJ1930863.1"/>
    <property type="molecule type" value="Genomic_DNA"/>
</dbReference>
<evidence type="ECO:0000256" key="2">
    <source>
        <dbReference type="ARBA" id="ARBA00022527"/>
    </source>
</evidence>
<dbReference type="SUPFAM" id="SSF48371">
    <property type="entry name" value="ARM repeat"/>
    <property type="match status" value="1"/>
</dbReference>
<keyword evidence="2" id="KW-0723">Serine/threonine-protein kinase</keyword>
<comment type="caution">
    <text evidence="13">The sequence shown here is derived from an EMBL/GenBank/DDBJ whole genome shotgun (WGS) entry which is preliminary data.</text>
</comment>
<feature type="repeat" description="WD" evidence="10">
    <location>
        <begin position="1511"/>
        <end position="1526"/>
    </location>
</feature>
<evidence type="ECO:0000256" key="1">
    <source>
        <dbReference type="ARBA" id="ARBA00012513"/>
    </source>
</evidence>
<dbReference type="Proteomes" id="UP001295423">
    <property type="component" value="Unassembled WGS sequence"/>
</dbReference>
<dbReference type="EC" id="2.7.11.1" evidence="1"/>
<dbReference type="SUPFAM" id="SSF56112">
    <property type="entry name" value="Protein kinase-like (PK-like)"/>
    <property type="match status" value="1"/>
</dbReference>
<evidence type="ECO:0000256" key="7">
    <source>
        <dbReference type="ARBA" id="ARBA00022777"/>
    </source>
</evidence>
<proteinExistence type="predicted"/>
<dbReference type="Gene3D" id="1.10.510.10">
    <property type="entry name" value="Transferase(Phosphotransferase) domain 1"/>
    <property type="match status" value="1"/>
</dbReference>
<dbReference type="SMART" id="SM00220">
    <property type="entry name" value="S_TKc"/>
    <property type="match status" value="1"/>
</dbReference>
<evidence type="ECO:0000313" key="13">
    <source>
        <dbReference type="EMBL" id="CAJ1930863.1"/>
    </source>
</evidence>
<keyword evidence="7" id="KW-0418">Kinase</keyword>
<evidence type="ECO:0000256" key="9">
    <source>
        <dbReference type="PROSITE-ProRule" id="PRU00103"/>
    </source>
</evidence>
<dbReference type="PROSITE" id="PS50082">
    <property type="entry name" value="WD_REPEATS_2"/>
    <property type="match status" value="2"/>
</dbReference>
<dbReference type="PANTHER" id="PTHR17583:SF0">
    <property type="entry name" value="PHOSPHOINOSITIDE 3-KINASE REGULATORY SUBUNIT 4"/>
    <property type="match status" value="1"/>
</dbReference>
<feature type="repeat" description="HEAT" evidence="9">
    <location>
        <begin position="519"/>
        <end position="551"/>
    </location>
</feature>
<keyword evidence="3 10" id="KW-0853">WD repeat</keyword>
<accession>A0AAD2CG07</accession>
<dbReference type="Pfam" id="PF00400">
    <property type="entry name" value="WD40"/>
    <property type="match status" value="1"/>
</dbReference>
<dbReference type="InterPro" id="IPR021133">
    <property type="entry name" value="HEAT_type_2"/>
</dbReference>
<keyword evidence="14" id="KW-1185">Reference proteome</keyword>
<dbReference type="GO" id="GO:0005524">
    <property type="term" value="F:ATP binding"/>
    <property type="evidence" value="ECO:0007669"/>
    <property type="project" value="UniProtKB-KW"/>
</dbReference>
<keyword evidence="6" id="KW-0547">Nucleotide-binding</keyword>
<gene>
    <name evidence="13" type="ORF">CYCCA115_LOCUS2125</name>
</gene>
<keyword evidence="8" id="KW-0067">ATP-binding</keyword>
<feature type="compositionally biased region" description="Basic and acidic residues" evidence="11">
    <location>
        <begin position="401"/>
        <end position="419"/>
    </location>
</feature>
<organism evidence="13 14">
    <name type="scientific">Cylindrotheca closterium</name>
    <dbReference type="NCBI Taxonomy" id="2856"/>
    <lineage>
        <taxon>Eukaryota</taxon>
        <taxon>Sar</taxon>
        <taxon>Stramenopiles</taxon>
        <taxon>Ochrophyta</taxon>
        <taxon>Bacillariophyta</taxon>
        <taxon>Bacillariophyceae</taxon>
        <taxon>Bacillariophycidae</taxon>
        <taxon>Bacillariales</taxon>
        <taxon>Bacillariaceae</taxon>
        <taxon>Cylindrotheca</taxon>
    </lineage>
</organism>
<reference evidence="13" key="1">
    <citation type="submission" date="2023-08" db="EMBL/GenBank/DDBJ databases">
        <authorList>
            <person name="Audoor S."/>
            <person name="Bilcke G."/>
        </authorList>
    </citation>
    <scope>NUCLEOTIDE SEQUENCE</scope>
</reference>
<dbReference type="PROSITE" id="PS50077">
    <property type="entry name" value="HEAT_REPEAT"/>
    <property type="match status" value="2"/>
</dbReference>
<feature type="repeat" description="HEAT" evidence="9">
    <location>
        <begin position="735"/>
        <end position="774"/>
    </location>
</feature>
<feature type="compositionally biased region" description="Polar residues" evidence="11">
    <location>
        <begin position="1"/>
        <end position="13"/>
    </location>
</feature>
<dbReference type="InterPro" id="IPR011009">
    <property type="entry name" value="Kinase-like_dom_sf"/>
</dbReference>
<dbReference type="PROSITE" id="PS50294">
    <property type="entry name" value="WD_REPEATS_REGION"/>
    <property type="match status" value="1"/>
</dbReference>
<dbReference type="GO" id="GO:0071561">
    <property type="term" value="C:nucleus-vacuole junction"/>
    <property type="evidence" value="ECO:0007669"/>
    <property type="project" value="TreeGrafter"/>
</dbReference>
<dbReference type="Pfam" id="PF00069">
    <property type="entry name" value="Pkinase"/>
    <property type="match status" value="1"/>
</dbReference>
<evidence type="ECO:0000256" key="3">
    <source>
        <dbReference type="ARBA" id="ARBA00022574"/>
    </source>
</evidence>
<dbReference type="SUPFAM" id="SSF50978">
    <property type="entry name" value="WD40 repeat-like"/>
    <property type="match status" value="1"/>
</dbReference>
<dbReference type="Gene3D" id="1.25.10.10">
    <property type="entry name" value="Leucine-rich Repeat Variant"/>
    <property type="match status" value="2"/>
</dbReference>
<dbReference type="GO" id="GO:0004674">
    <property type="term" value="F:protein serine/threonine kinase activity"/>
    <property type="evidence" value="ECO:0007669"/>
    <property type="project" value="UniProtKB-KW"/>
</dbReference>
<name>A0AAD2CG07_9STRA</name>
<dbReference type="SMART" id="SM00320">
    <property type="entry name" value="WD40"/>
    <property type="match status" value="5"/>
</dbReference>
<feature type="repeat" description="WD" evidence="10">
    <location>
        <begin position="1180"/>
        <end position="1221"/>
    </location>
</feature>
<dbReference type="InterPro" id="IPR015943">
    <property type="entry name" value="WD40/YVTN_repeat-like_dom_sf"/>
</dbReference>
<dbReference type="InterPro" id="IPR001680">
    <property type="entry name" value="WD40_rpt"/>
</dbReference>
<feature type="region of interest" description="Disordered" evidence="11">
    <location>
        <begin position="646"/>
        <end position="668"/>
    </location>
</feature>
<evidence type="ECO:0000256" key="6">
    <source>
        <dbReference type="ARBA" id="ARBA00022741"/>
    </source>
</evidence>
<dbReference type="PROSITE" id="PS50011">
    <property type="entry name" value="PROTEIN_KINASE_DOM"/>
    <property type="match status" value="1"/>
</dbReference>
<feature type="region of interest" description="Disordered" evidence="11">
    <location>
        <begin position="1"/>
        <end position="20"/>
    </location>
</feature>
<dbReference type="GO" id="GO:0034271">
    <property type="term" value="C:phosphatidylinositol 3-kinase complex, class III, type I"/>
    <property type="evidence" value="ECO:0007669"/>
    <property type="project" value="TreeGrafter"/>
</dbReference>
<evidence type="ECO:0000256" key="11">
    <source>
        <dbReference type="SAM" id="MobiDB-lite"/>
    </source>
</evidence>
<sequence>MGASHTTLASSNKGFDEGPPELDGEVLGAYAVEKPLFPASGRMMRTFQLRHKQNLSTIVLKTMVVTSDVEKTVTKQQEELKRIRAALKGQHHVAPFLFWSTGNYKPKPGSSTMVRQIHLLRPHTYTTLSDRLASRPFLTHVEKLWISFQILEALEAMHSANVVHGFLTTENIGLSSWNWVVLVDFASYKARTALPDDDPSDYLYYFQELYKNGSDTTPRDKRCYLAPERFFTPKSGEQQQDHPQPPLTPAMDIFSAGCVILETFLNGERALDLGDLMEYRKDKSSQTLQQGLNKIEFSALRAACRHMLHLDPTERLSAGAYLERLHASSVLPASFRDGLSPLMEKITHSPPDARLAIAAAHYYSIVWATAGLRDEEGKRYFEKALGYTMTKLEGTDQPESGESKQDEAPDQRVEEEKKEEITDFLAETEALLRKLDSLNFEDEILSLPCPPMDSVASLTAEVQAREDRSEISQSSLLIYLQSILSTVRYVQRPASKIVALQLMIRVAKYVSDEARLQRIVPVTITLLNDQDPLVRASAIEVLSATLSIVDSFPPSDSKIFPQYIFKRVTHLMTDPSLVVRLVFARNLASLAETSHRFLDISHAVQLYEAVGGGGSRSPATGESAKEESLMANDVFADDITKLLDNTTGSGSASKSRSKQDSDAEASTQRVAGAGKTLISSNYKSEIMALHETISRCVVHITTDQSEHSSPVKRALLSDMARLCNFFGLDGVMAFILPQLLTFLNDRRDWQLRAALFEHLPSVCHIIGRAATEHFVIPCLETGLVDGEEAVVTRALQSLAQLSKFGLLSRSILLGTSVSARSGSETPGLLKKYAPLLVHPSVDVRFFAIKTFNAVCQTLDSPDSEVFIVPIIEPFLRYQPSPRHLVTPDGLESCLHPAWTRDRFNEELSKYIPSSGNAISPSIGWTSISLQTGNCNENRTKSGGLQKPEKTGKADTQIATHDNVDVQTEQVTSYLKMLARSRTYTAQYELGAGDAKAQLVHAIEGPLKLAQQIKFPSQDNPSSREVTIPAWYNTLRETYERQDNLASETSAIRSVSALGQVYGLSIMDQSATGASASSDMSSDRAVDILRSNESRMIQAACSGEWGAETNLDPALSDTTLLVTKLNALKVPPLPPKLSENKLCGNKVTVSPQNASNTSNDNSGSFKRRIDTVVATSRTASKFGHTGPVVRLVVANDQRFFSTGSHDGTCRIWELEKAEKCNGVLESSVTYSGHLTGNNSPNVRINDLVVLEGSHSVCSAASDGSIHTWRVEMVSSSKQSAPANDARSSSRAVGSTIIRQMNPDEGEVLALNHFNTSSASLLTYATQKGYVHSWDLRSASEPFLLQIPNDTGYITSCTVGSDRNWVVTGTSRGYLALWDLRFQQILKLWHHSRSTAIHRLGTSIVPAPQSWTGKSRSEMRPFLFAAAGPNECAMFDITNGACRECFRTVDYSGRYLSPRVDEIPRLDEISVSPAARRREIASRSGGAFLAPTSSVLSPSINAMVGSIGASSHSFLLTGGSDGRLRFWDFAVPSKCYASSGLDGSQPRPSFERIDYPQSCRLMLCRQPPKQHLCEVESSRVPKALFQGLKKPENYHRDSIQDLKVVRSGLLSCSRDCTVKLWR</sequence>
<protein>
    <recommendedName>
        <fullName evidence="1">non-specific serine/threonine protein kinase</fullName>
        <ecNumber evidence="1">2.7.11.1</ecNumber>
    </recommendedName>
</protein>
<dbReference type="GO" id="GO:0045324">
    <property type="term" value="P:late endosome to vacuole transport"/>
    <property type="evidence" value="ECO:0007669"/>
    <property type="project" value="InterPro"/>
</dbReference>
<dbReference type="GO" id="GO:0005770">
    <property type="term" value="C:late endosome"/>
    <property type="evidence" value="ECO:0007669"/>
    <property type="project" value="TreeGrafter"/>
</dbReference>
<dbReference type="InterPro" id="IPR055231">
    <property type="entry name" value="2AA_helical"/>
</dbReference>
<evidence type="ECO:0000256" key="10">
    <source>
        <dbReference type="PROSITE-ProRule" id="PRU00221"/>
    </source>
</evidence>
<evidence type="ECO:0000256" key="4">
    <source>
        <dbReference type="ARBA" id="ARBA00022679"/>
    </source>
</evidence>
<dbReference type="Pfam" id="PF22956">
    <property type="entry name" value="VPS15-like_hel"/>
    <property type="match status" value="2"/>
</dbReference>
<dbReference type="Gene3D" id="2.130.10.10">
    <property type="entry name" value="YVTN repeat-like/Quinoprotein amine dehydrogenase"/>
    <property type="match status" value="2"/>
</dbReference>
<dbReference type="GO" id="GO:0016236">
    <property type="term" value="P:macroautophagy"/>
    <property type="evidence" value="ECO:0007669"/>
    <property type="project" value="InterPro"/>
</dbReference>
<dbReference type="GO" id="GO:0006623">
    <property type="term" value="P:protein targeting to vacuole"/>
    <property type="evidence" value="ECO:0007669"/>
    <property type="project" value="TreeGrafter"/>
</dbReference>
<evidence type="ECO:0000256" key="8">
    <source>
        <dbReference type="ARBA" id="ARBA00022840"/>
    </source>
</evidence>
<evidence type="ECO:0000259" key="12">
    <source>
        <dbReference type="PROSITE" id="PS50011"/>
    </source>
</evidence>
<evidence type="ECO:0000256" key="5">
    <source>
        <dbReference type="ARBA" id="ARBA00022737"/>
    </source>
</evidence>
<keyword evidence="4" id="KW-0808">Transferase</keyword>
<dbReference type="GO" id="GO:0034272">
    <property type="term" value="C:phosphatidylinositol 3-kinase complex, class III, type II"/>
    <property type="evidence" value="ECO:0007669"/>
    <property type="project" value="TreeGrafter"/>
</dbReference>
<dbReference type="InterPro" id="IPR000719">
    <property type="entry name" value="Prot_kinase_dom"/>
</dbReference>
<dbReference type="PANTHER" id="PTHR17583">
    <property type="entry name" value="PHOSPHOINOSITIDE 3-KINASE REGULATORY SUBUNIT 4"/>
    <property type="match status" value="1"/>
</dbReference>
<feature type="region of interest" description="Disordered" evidence="11">
    <location>
        <begin position="391"/>
        <end position="419"/>
    </location>
</feature>
<feature type="domain" description="Protein kinase" evidence="12">
    <location>
        <begin position="32"/>
        <end position="329"/>
    </location>
</feature>
<evidence type="ECO:0000313" key="14">
    <source>
        <dbReference type="Proteomes" id="UP001295423"/>
    </source>
</evidence>
<dbReference type="InterPro" id="IPR011989">
    <property type="entry name" value="ARM-like"/>
</dbReference>
<dbReference type="InterPro" id="IPR016024">
    <property type="entry name" value="ARM-type_fold"/>
</dbReference>